<dbReference type="SMART" id="SM00283">
    <property type="entry name" value="MA"/>
    <property type="match status" value="1"/>
</dbReference>
<reference evidence="11" key="1">
    <citation type="journal article" date="2014" name="Int. J. Syst. Evol. Microbiol.">
        <title>Complete genome sequence of Corynebacterium casei LMG S-19264T (=DSM 44701T), isolated from a smear-ripened cheese.</title>
        <authorList>
            <consortium name="US DOE Joint Genome Institute (JGI-PGF)"/>
            <person name="Walter F."/>
            <person name="Albersmeier A."/>
            <person name="Kalinowski J."/>
            <person name="Ruckert C."/>
        </authorList>
    </citation>
    <scope>NUCLEOTIDE SEQUENCE</scope>
    <source>
        <strain evidence="11">CCM 8433</strain>
    </source>
</reference>
<reference evidence="11" key="2">
    <citation type="submission" date="2020-09" db="EMBL/GenBank/DDBJ databases">
        <authorList>
            <person name="Sun Q."/>
            <person name="Sedlacek I."/>
        </authorList>
    </citation>
    <scope>NUCLEOTIDE SEQUENCE</scope>
    <source>
        <strain evidence="11">CCM 8433</strain>
    </source>
</reference>
<evidence type="ECO:0000256" key="1">
    <source>
        <dbReference type="ARBA" id="ARBA00004651"/>
    </source>
</evidence>
<evidence type="ECO:0000313" key="12">
    <source>
        <dbReference type="Proteomes" id="UP000622610"/>
    </source>
</evidence>
<keyword evidence="12" id="KW-1185">Reference proteome</keyword>
<dbReference type="InterPro" id="IPR033479">
    <property type="entry name" value="dCache_1"/>
</dbReference>
<protein>
    <submittedName>
        <fullName evidence="11">Methyl-accepting chemotaxis protein</fullName>
    </submittedName>
</protein>
<dbReference type="CDD" id="cd18774">
    <property type="entry name" value="PDC2_HK_sensor"/>
    <property type="match status" value="1"/>
</dbReference>
<dbReference type="PANTHER" id="PTHR32089:SF112">
    <property type="entry name" value="LYSOZYME-LIKE PROTEIN-RELATED"/>
    <property type="match status" value="1"/>
</dbReference>
<dbReference type="Gene3D" id="3.30.450.20">
    <property type="entry name" value="PAS domain"/>
    <property type="match status" value="1"/>
</dbReference>
<feature type="domain" description="Methyl-accepting transducer" evidence="10">
    <location>
        <begin position="402"/>
        <end position="659"/>
    </location>
</feature>
<dbReference type="PANTHER" id="PTHR32089">
    <property type="entry name" value="METHYL-ACCEPTING CHEMOTAXIS PROTEIN MCPB"/>
    <property type="match status" value="1"/>
</dbReference>
<dbReference type="RefSeq" id="WP_188367978.1">
    <property type="nucleotide sequence ID" value="NZ_BMDT01000008.1"/>
</dbReference>
<keyword evidence="7 8" id="KW-0807">Transducer</keyword>
<keyword evidence="5 9" id="KW-1133">Transmembrane helix</keyword>
<keyword evidence="2" id="KW-1003">Cell membrane</keyword>
<comment type="caution">
    <text evidence="11">The sequence shown here is derived from an EMBL/GenBank/DDBJ whole genome shotgun (WGS) entry which is preliminary data.</text>
</comment>
<evidence type="ECO:0000256" key="6">
    <source>
        <dbReference type="ARBA" id="ARBA00023136"/>
    </source>
</evidence>
<evidence type="ECO:0000256" key="9">
    <source>
        <dbReference type="SAM" id="Phobius"/>
    </source>
</evidence>
<evidence type="ECO:0000259" key="10">
    <source>
        <dbReference type="PROSITE" id="PS50111"/>
    </source>
</evidence>
<dbReference type="InterPro" id="IPR004089">
    <property type="entry name" value="MCPsignal_dom"/>
</dbReference>
<dbReference type="EMBL" id="BMDT01000008">
    <property type="protein sequence ID" value="GGI66143.1"/>
    <property type="molecule type" value="Genomic_DNA"/>
</dbReference>
<evidence type="ECO:0000313" key="11">
    <source>
        <dbReference type="EMBL" id="GGI66143.1"/>
    </source>
</evidence>
<dbReference type="PROSITE" id="PS50111">
    <property type="entry name" value="CHEMOTAXIS_TRANSDUC_2"/>
    <property type="match status" value="1"/>
</dbReference>
<evidence type="ECO:0000256" key="3">
    <source>
        <dbReference type="ARBA" id="ARBA00022500"/>
    </source>
</evidence>
<dbReference type="SUPFAM" id="SSF58104">
    <property type="entry name" value="Methyl-accepting chemotaxis protein (MCP) signaling domain"/>
    <property type="match status" value="1"/>
</dbReference>
<sequence length="689" mass="75422">MKITTPTQINKKEKSISVFIALILASLALLPILAMTFSSITVSRNLLIERNKAAQVSAGEALIGMKEEIFDATEDKIDELIQLETFQNNSSNKSMKDTLIAAATGDTNVLDIIYMTESGKSVSAFDSDIRDKELLSNWSIPVFNDKDSFFRARAVLSSDGTNYFATAAKAFQKKDGSWGAIAIDISYKNVDNLIENLSVGRTGSLWLVSDDGRVISADDSAAVGSDLSTFDDFKKIVESSERTGFIQAVDTPDTDQIYFDKGPGASSSWAFINLKSDEYALETKSLVYSSFAVVIVMSILVILTIGFIVILVKQIVTIFIARFDQASQGALNTIGHPNTQNDKRFSVTSFARRMVYPDAFGNEIQRLVDKYNEMILAVSQMIRNVHSESQTVSTMADSLVELSKQANIATDDAANMIAGIAEATSSQAIETENSVHQVQQLSNVVSELTSNLESMDQHTKESTVINTENKQIMNDVDANWKSELAHLSSLVNNMGDMNNSIQNINKIINVINDISNQTNLLALNASIEAARAGEFGRGFAVVASEIRQLAEQSKNSTEEIESIIQDLQVKSQEMVDETSSSLAGGEKQSILIHQAIASSDDVFDKNNEIVNEMTKIQQSTEQIVAIQRSVLENLETIAASTEENAAGTQEVSANTEEVLATMEEVTGHMNQLHHISNTLNQLVEQFDLD</sequence>
<proteinExistence type="predicted"/>
<dbReference type="GO" id="GO:0007165">
    <property type="term" value="P:signal transduction"/>
    <property type="evidence" value="ECO:0007669"/>
    <property type="project" value="UniProtKB-KW"/>
</dbReference>
<dbReference type="Pfam" id="PF02743">
    <property type="entry name" value="dCache_1"/>
    <property type="match status" value="1"/>
</dbReference>
<dbReference type="Proteomes" id="UP000622610">
    <property type="component" value="Unassembled WGS sequence"/>
</dbReference>
<evidence type="ECO:0000256" key="5">
    <source>
        <dbReference type="ARBA" id="ARBA00022989"/>
    </source>
</evidence>
<evidence type="ECO:0000256" key="7">
    <source>
        <dbReference type="ARBA" id="ARBA00023224"/>
    </source>
</evidence>
<keyword evidence="6 9" id="KW-0472">Membrane</keyword>
<dbReference type="Pfam" id="PF00015">
    <property type="entry name" value="MCPsignal"/>
    <property type="match status" value="1"/>
</dbReference>
<keyword evidence="3" id="KW-0145">Chemotaxis</keyword>
<keyword evidence="4 9" id="KW-0812">Transmembrane</keyword>
<gene>
    <name evidence="11" type="ORF">GCM10011482_17970</name>
</gene>
<evidence type="ECO:0000256" key="8">
    <source>
        <dbReference type="PROSITE-ProRule" id="PRU00284"/>
    </source>
</evidence>
<evidence type="ECO:0000256" key="4">
    <source>
        <dbReference type="ARBA" id="ARBA00022692"/>
    </source>
</evidence>
<dbReference type="AlphaFoldDB" id="A0A917JF93"/>
<dbReference type="GO" id="GO:0006935">
    <property type="term" value="P:chemotaxis"/>
    <property type="evidence" value="ECO:0007669"/>
    <property type="project" value="UniProtKB-KW"/>
</dbReference>
<organism evidence="11 12">
    <name type="scientific">Enterococcus alcedinis</name>
    <dbReference type="NCBI Taxonomy" id="1274384"/>
    <lineage>
        <taxon>Bacteria</taxon>
        <taxon>Bacillati</taxon>
        <taxon>Bacillota</taxon>
        <taxon>Bacilli</taxon>
        <taxon>Lactobacillales</taxon>
        <taxon>Enterococcaceae</taxon>
        <taxon>Enterococcus</taxon>
    </lineage>
</organism>
<dbReference type="Gene3D" id="1.10.287.950">
    <property type="entry name" value="Methyl-accepting chemotaxis protein"/>
    <property type="match status" value="1"/>
</dbReference>
<dbReference type="GO" id="GO:0005886">
    <property type="term" value="C:plasma membrane"/>
    <property type="evidence" value="ECO:0007669"/>
    <property type="project" value="UniProtKB-SubCell"/>
</dbReference>
<feature type="transmembrane region" description="Helical" evidence="9">
    <location>
        <begin position="286"/>
        <end position="312"/>
    </location>
</feature>
<name>A0A917JF93_9ENTE</name>
<accession>A0A917JF93</accession>
<comment type="subcellular location">
    <subcellularLocation>
        <location evidence="1">Cell membrane</location>
        <topology evidence="1">Multi-pass membrane protein</topology>
    </subcellularLocation>
</comment>
<evidence type="ECO:0000256" key="2">
    <source>
        <dbReference type="ARBA" id="ARBA00022475"/>
    </source>
</evidence>